<proteinExistence type="predicted"/>
<dbReference type="Pfam" id="PF00395">
    <property type="entry name" value="SLH"/>
    <property type="match status" value="3"/>
</dbReference>
<keyword evidence="1" id="KW-0732">Signal</keyword>
<feature type="domain" description="SLH" evidence="2">
    <location>
        <begin position="1401"/>
        <end position="1461"/>
    </location>
</feature>
<reference evidence="3 4" key="1">
    <citation type="submission" date="2020-01" db="EMBL/GenBank/DDBJ databases">
        <title>Polyphasic characterisation and genomic insights into a novel alkali tolerant bacterium VR-M41.</title>
        <authorList>
            <person name="Vemuluri V.R."/>
        </authorList>
    </citation>
    <scope>NUCLEOTIDE SEQUENCE [LARGE SCALE GENOMIC DNA]</scope>
    <source>
        <strain evidence="3 4">VR-M41</strain>
    </source>
</reference>
<sequence length="1461" mass="152188">MKNKIAAGLACVLAANLLASGPLPVIGGYASVQAAGETAALQTTFVPATTAVSLRPALYATFASAVKRGDTPASKFFTIKKKADDATVLKIAGDKLRISADGLRVDLPLEAAVWTNAASTSLDAQTEYYVLADSGILQTVPQSASASAQPWTGVDSKTTWTFRTDASDTAAPKQLFQSPKKDAIGIAVNTDITLDFDESVYYEDADVSNVKIIKADDPTAQGIALTAEQLKGKGTSHITISGLALDNFTTYEVSYPSGFFKDAGNLPAAEGKWKFRTVSKIDKAPTVSFFSPRPGNAGASVTDPLTMTFSEAVKQTSGEETIRIYRLDTNKLVQTVKASTLTPDADNPALVRIPHDALTRGTTYYVMADPGTFVDLDGRPYAGTASTSEWTFTTTGDALSLTALSPANGAAGAAKGNALKMSFSRAVYPSSLSGTTLTVKRGDGTVHESLPLDSDRISGFGTTALSVSLSKALEAGYVYTVTLADGSLQDAEGNAFPNANRPLNWTFSTVTDGQSISLVSMTPVDRSIDVALDTPIRVSFNRDIATGSGKVGLYKSGGSEVPAQVSVNPSNPRELLIVPGTKLEQGTSYYVDLAPASVTDAVSTGIQFAGLSGKDKWSFRTVSADTTVPTIQGATMSSSGQIRLMYNKQLDAVSYPLLSSYTVTVNGEKRALSDISVRGESVYLTLGTGAAVGQDVKLSYTPDVRPLRDLNGNKAAALSSYAVTNNIDTALPKPVEGTAYSRSVQLTFANLLGAVDSRAYGQFSVTADGGYIGVEGITSGSKTLTLYTTSDIPEGSVVKVSYSPGAYPVKDYLGQNLSAFNAFHVRNLLDRRPPEFVSAELSGKELILNYNEPLASDNLPGNSQFSVLANGLPVYVTNVAVDGSKVRLTLASSLIAANGVSVSYVPGVLKLTDLNLNAAGYLNLQPVGATAGTSGIRSATVNGSALQITFTGALQESTSQQSSQFSVFVDESFASVESSSITGSTVSVNLITPVKAGQKVQVSYSPGTNPLKNTGGTQVPAFTRLAVDNLTGAAGSAATGASLPVMSGAEFGKSMSVLGSSSAAASNSSTKYNQDTHTYTLSASALQSALEASLTAGTRAVVFEAPSTDNSAVVNIPLPILTEMHKKSSNLSVAVRYKNALYELPLKNLQALATASQASAYVQVVIEPVPAASSISTRSMLMDNKAQLLSDPVDIRVTPLTSGMAANTSAPAVTGNYYFKLSGASPAASTSVVYEDIDSARPFFVPSYVTSSATGAVVSGTTVGNRVLTPVTSSYAYSDMTSHWAKDTVNGLASKFILETRNGSAFSPNTTITRGSFAEYIARGMGLPYDTLAANQFKDANYSRYLGGAIGAAVNAGIINGNTDGTFRANDPITREQMAAMMVRALNYAGVDTTLNGSTAGVLSAFKDSGQITFTTEAAKAVSAGIIKGGSNGKFNPKGNATQAEAATMLQRVLQEAGYLN</sequence>
<dbReference type="NCBIfam" id="TIGR02059">
    <property type="entry name" value="swm_rep_I"/>
    <property type="match status" value="4"/>
</dbReference>
<dbReference type="PROSITE" id="PS51272">
    <property type="entry name" value="SLH"/>
    <property type="match status" value="3"/>
</dbReference>
<dbReference type="InterPro" id="IPR051465">
    <property type="entry name" value="Cell_Envelope_Struct_Comp"/>
</dbReference>
<dbReference type="InterPro" id="IPR011801">
    <property type="entry name" value="Swm_rep_I_cyn"/>
</dbReference>
<dbReference type="InterPro" id="IPR014755">
    <property type="entry name" value="Cu-Rt/internalin_Ig-like"/>
</dbReference>
<dbReference type="Pfam" id="PF13205">
    <property type="entry name" value="Big_5"/>
    <property type="match status" value="4"/>
</dbReference>
<dbReference type="RefSeq" id="WP_166274675.1">
    <property type="nucleotide sequence ID" value="NZ_JAAFGS010000004.1"/>
</dbReference>
<dbReference type="InterPro" id="IPR028059">
    <property type="entry name" value="SWM_rpt"/>
</dbReference>
<evidence type="ECO:0000259" key="2">
    <source>
        <dbReference type="PROSITE" id="PS51272"/>
    </source>
</evidence>
<dbReference type="InterPro" id="IPR032812">
    <property type="entry name" value="SbsA_Ig"/>
</dbReference>
<organism evidence="3 4">
    <name type="scientific">Saccharibacillus alkalitolerans</name>
    <dbReference type="NCBI Taxonomy" id="2705290"/>
    <lineage>
        <taxon>Bacteria</taxon>
        <taxon>Bacillati</taxon>
        <taxon>Bacillota</taxon>
        <taxon>Bacilli</taxon>
        <taxon>Bacillales</taxon>
        <taxon>Paenibacillaceae</taxon>
        <taxon>Saccharibacillus</taxon>
    </lineage>
</organism>
<feature type="domain" description="SLH" evidence="2">
    <location>
        <begin position="1272"/>
        <end position="1332"/>
    </location>
</feature>
<dbReference type="EMBL" id="JAAFGS010000004">
    <property type="protein sequence ID" value="NGZ76134.1"/>
    <property type="molecule type" value="Genomic_DNA"/>
</dbReference>
<dbReference type="PANTHER" id="PTHR43308">
    <property type="entry name" value="OUTER MEMBRANE PROTEIN ALPHA-RELATED"/>
    <property type="match status" value="1"/>
</dbReference>
<evidence type="ECO:0000313" key="3">
    <source>
        <dbReference type="EMBL" id="NGZ76134.1"/>
    </source>
</evidence>
<gene>
    <name evidence="3" type="ORF">GYN08_12470</name>
</gene>
<evidence type="ECO:0000313" key="4">
    <source>
        <dbReference type="Proteomes" id="UP000800303"/>
    </source>
</evidence>
<dbReference type="Pfam" id="PF13753">
    <property type="entry name" value="SWM_repeat"/>
    <property type="match status" value="4"/>
</dbReference>
<dbReference type="Gene3D" id="2.60.40.1220">
    <property type="match status" value="1"/>
</dbReference>
<name>A0ABX0F834_9BACL</name>
<feature type="domain" description="SLH" evidence="2">
    <location>
        <begin position="1333"/>
        <end position="1396"/>
    </location>
</feature>
<accession>A0ABX0F834</accession>
<evidence type="ECO:0000256" key="1">
    <source>
        <dbReference type="ARBA" id="ARBA00022729"/>
    </source>
</evidence>
<protein>
    <recommendedName>
        <fullName evidence="2">SLH domain-containing protein</fullName>
    </recommendedName>
</protein>
<comment type="caution">
    <text evidence="3">The sequence shown here is derived from an EMBL/GenBank/DDBJ whole genome shotgun (WGS) entry which is preliminary data.</text>
</comment>
<keyword evidence="4" id="KW-1185">Reference proteome</keyword>
<dbReference type="InterPro" id="IPR001119">
    <property type="entry name" value="SLH_dom"/>
</dbReference>
<dbReference type="Proteomes" id="UP000800303">
    <property type="component" value="Unassembled WGS sequence"/>
</dbReference>